<dbReference type="RefSeq" id="WP_111370646.1">
    <property type="nucleotide sequence ID" value="NZ_CP029480.1"/>
</dbReference>
<evidence type="ECO:0000256" key="3">
    <source>
        <dbReference type="ARBA" id="ARBA00022737"/>
    </source>
</evidence>
<comment type="subcellular location">
    <subcellularLocation>
        <location evidence="1">Cell envelope</location>
    </subcellularLocation>
</comment>
<keyword evidence="4" id="KW-1015">Disulfide bond</keyword>
<dbReference type="PROSITE" id="PS50835">
    <property type="entry name" value="IG_LIKE"/>
    <property type="match status" value="1"/>
</dbReference>
<evidence type="ECO:0000256" key="4">
    <source>
        <dbReference type="ARBA" id="ARBA00023157"/>
    </source>
</evidence>
<dbReference type="KEGG" id="als:DJ013_04935"/>
<protein>
    <recommendedName>
        <fullName evidence="5">Ig-like domain-containing protein</fullName>
    </recommendedName>
</protein>
<keyword evidence="7" id="KW-1185">Reference proteome</keyword>
<reference evidence="6 7" key="1">
    <citation type="submission" date="2018-05" db="EMBL/GenBank/DDBJ databases">
        <title>Complete genome sequence of Arcticibacterium luteifluviistationis SM1504T, a cytophagaceae bacterium isolated from Arctic surface seawater.</title>
        <authorList>
            <person name="Li Y."/>
            <person name="Qin Q.-L."/>
        </authorList>
    </citation>
    <scope>NUCLEOTIDE SEQUENCE [LARGE SCALE GENOMIC DNA]</scope>
    <source>
        <strain evidence="6 7">SM1504</strain>
    </source>
</reference>
<dbReference type="OrthoDB" id="905070at2"/>
<dbReference type="NCBIfam" id="NF045639">
    <property type="entry name" value="GCX_COOH"/>
    <property type="match status" value="1"/>
</dbReference>
<sequence>MKKIFTILTFYFIIHCSYGQCNTSDFQSLKDFYNVTLTDYWSTNASWAVIRDNSLPPANCTFQGIYGITSEVIAGEERVTGISFQNSYIPGVLSSSIGSLSELKTLTITGTMRDNPATALSGTIPVEMLNLTKLTKADLTNNALTGLVPDFGSLPLMANLSIIANSFQFGDLEPNFSSNQSISTFEYEYQSFDAQYWFQRAQVGDDVSVNTGISGANNQYQWKKNGSWLTGEANSSVLVPNIQESQFGNDKYQAIVTSSTIPGLSLTSPEIVILEDGVNCHPTDFAALKDLYNSAGGSSWYPQFMWNDIRENDTPPANCTFFGINLLESEKIDGAERITSFSNTSYQYGGFLPASIADMEHLEVFEIRNGNPPFWSPKITAIPAEIGSLTNLKKLVLSDLEIEGTIPSLAGLTSLEELDLGSNKLEGGIPAYLGNLTNLEKINLGSNKLSGSIPSNLLNLNDLQEFSVYGNDISGVVPDFSSLTQLSYLSIGENKFQFGDFETKLDDFNVAFSFNYNPQKKVGPDSYLRTNIGGSLTFEAVVSGDENTYQWYFDGSPLMGETNATLVLNNIQPSQIAKSYFCEINSDIVTDLTLQTGVFVPLKNGVNCSATDFAALKAFYEAAEGDNWRYNTGWEIITENATPPANCTFTGIFGTTKSEVNNEERIVALELQGNNLKGMLSPSLGDLSELTTLHMDGSYSGPGSSSNYISGSIPSTLGDLEKLTSVKLANQGLSGCFDYNLKKLCGQLTTAQFYNYLLDASWEDFCSSNAGVCPGTLPPCAESAVLVSMVDDVSSGQTNIDVKNSTGFIEASNKITGTAKATFSAGRYIYLKPGFIANSGTVFLAQNGGCD</sequence>
<name>A0A2Z4G8R3_9BACT</name>
<dbReference type="Gene3D" id="2.60.40.10">
    <property type="entry name" value="Immunoglobulins"/>
    <property type="match status" value="2"/>
</dbReference>
<evidence type="ECO:0000256" key="1">
    <source>
        <dbReference type="ARBA" id="ARBA00004196"/>
    </source>
</evidence>
<dbReference type="SUPFAM" id="SSF52047">
    <property type="entry name" value="RNI-like"/>
    <property type="match status" value="1"/>
</dbReference>
<dbReference type="GO" id="GO:0030313">
    <property type="term" value="C:cell envelope"/>
    <property type="evidence" value="ECO:0007669"/>
    <property type="project" value="UniProtKB-SubCell"/>
</dbReference>
<dbReference type="InterPro" id="IPR001611">
    <property type="entry name" value="Leu-rich_rpt"/>
</dbReference>
<dbReference type="InterPro" id="IPR032675">
    <property type="entry name" value="LRR_dom_sf"/>
</dbReference>
<keyword evidence="3" id="KW-0677">Repeat</keyword>
<dbReference type="AlphaFoldDB" id="A0A2Z4G8R3"/>
<dbReference type="InterPro" id="IPR055015">
    <property type="entry name" value="GCX_COOH"/>
</dbReference>
<dbReference type="PANTHER" id="PTHR48059:SF30">
    <property type="entry name" value="OS06G0587000 PROTEIN"/>
    <property type="match status" value="1"/>
</dbReference>
<accession>A0A2Z4G8R3</accession>
<dbReference type="SUPFAM" id="SSF52058">
    <property type="entry name" value="L domain-like"/>
    <property type="match status" value="1"/>
</dbReference>
<gene>
    <name evidence="6" type="ORF">DJ013_04935</name>
</gene>
<dbReference type="FunFam" id="3.80.10.10:FF:000383">
    <property type="entry name" value="Leucine-rich repeat receptor protein kinase EMS1"/>
    <property type="match status" value="1"/>
</dbReference>
<proteinExistence type="predicted"/>
<evidence type="ECO:0000259" key="5">
    <source>
        <dbReference type="PROSITE" id="PS50835"/>
    </source>
</evidence>
<organism evidence="6 7">
    <name type="scientific">Arcticibacterium luteifluviistationis</name>
    <dbReference type="NCBI Taxonomy" id="1784714"/>
    <lineage>
        <taxon>Bacteria</taxon>
        <taxon>Pseudomonadati</taxon>
        <taxon>Bacteroidota</taxon>
        <taxon>Cytophagia</taxon>
        <taxon>Cytophagales</taxon>
        <taxon>Leadbetterellaceae</taxon>
        <taxon>Arcticibacterium</taxon>
    </lineage>
</organism>
<dbReference type="Gene3D" id="3.80.10.10">
    <property type="entry name" value="Ribonuclease Inhibitor"/>
    <property type="match status" value="3"/>
</dbReference>
<dbReference type="InterPro" id="IPR051848">
    <property type="entry name" value="PGIP"/>
</dbReference>
<dbReference type="EMBL" id="CP029480">
    <property type="protein sequence ID" value="AWV97544.1"/>
    <property type="molecule type" value="Genomic_DNA"/>
</dbReference>
<feature type="domain" description="Ig-like" evidence="5">
    <location>
        <begin position="518"/>
        <end position="595"/>
    </location>
</feature>
<evidence type="ECO:0000313" key="7">
    <source>
        <dbReference type="Proteomes" id="UP000249873"/>
    </source>
</evidence>
<evidence type="ECO:0000256" key="2">
    <source>
        <dbReference type="ARBA" id="ARBA00022729"/>
    </source>
</evidence>
<dbReference type="SUPFAM" id="SSF48726">
    <property type="entry name" value="Immunoglobulin"/>
    <property type="match status" value="1"/>
</dbReference>
<dbReference type="PANTHER" id="PTHR48059">
    <property type="entry name" value="POLYGALACTURONASE INHIBITOR 1"/>
    <property type="match status" value="1"/>
</dbReference>
<evidence type="ECO:0000313" key="6">
    <source>
        <dbReference type="EMBL" id="AWV97544.1"/>
    </source>
</evidence>
<dbReference type="InterPro" id="IPR036179">
    <property type="entry name" value="Ig-like_dom_sf"/>
</dbReference>
<keyword evidence="2" id="KW-0732">Signal</keyword>
<dbReference type="InterPro" id="IPR013783">
    <property type="entry name" value="Ig-like_fold"/>
</dbReference>
<dbReference type="InterPro" id="IPR007110">
    <property type="entry name" value="Ig-like_dom"/>
</dbReference>
<dbReference type="Pfam" id="PF00560">
    <property type="entry name" value="LRR_1"/>
    <property type="match status" value="2"/>
</dbReference>
<dbReference type="Proteomes" id="UP000249873">
    <property type="component" value="Chromosome"/>
</dbReference>